<evidence type="ECO:0000313" key="1">
    <source>
        <dbReference type="EMBL" id="BAT06834.1"/>
    </source>
</evidence>
<reference evidence="1 2" key="2">
    <citation type="journal article" date="2013" name="Plant Cell Physiol.">
        <title>Rice Annotation Project Database (RAP-DB): an integrative and interactive database for rice genomics.</title>
        <authorList>
            <person name="Sakai H."/>
            <person name="Lee S.S."/>
            <person name="Tanaka T."/>
            <person name="Numa H."/>
            <person name="Kim J."/>
            <person name="Kawahara Y."/>
            <person name="Wakimoto H."/>
            <person name="Yang C.C."/>
            <person name="Iwamoto M."/>
            <person name="Abe T."/>
            <person name="Yamada Y."/>
            <person name="Muto A."/>
            <person name="Inokuchi H."/>
            <person name="Ikemura T."/>
            <person name="Matsumoto T."/>
            <person name="Sasaki T."/>
            <person name="Itoh T."/>
        </authorList>
    </citation>
    <scope>NUCLEOTIDE SEQUENCE [LARGE SCALE GENOMIC DNA]</scope>
    <source>
        <strain evidence="2">cv. Nipponbare</strain>
    </source>
</reference>
<proteinExistence type="predicted"/>
<name>A0A0N7KQC5_ORYSJ</name>
<keyword evidence="2" id="KW-1185">Reference proteome</keyword>
<dbReference type="ExpressionAtlas" id="A0A0N7KQC5">
    <property type="expression patterns" value="baseline and differential"/>
</dbReference>
<accession>A0A0N7KQC5</accession>
<dbReference type="AlphaFoldDB" id="A0A0N7KQC5"/>
<dbReference type="Gramene" id="Os09t0112100-03">
    <property type="protein sequence ID" value="Os09t0112100-03"/>
    <property type="gene ID" value="Os09g0112100"/>
</dbReference>
<dbReference type="EMBL" id="AP014965">
    <property type="protein sequence ID" value="BAT06834.1"/>
    <property type="molecule type" value="Genomic_DNA"/>
</dbReference>
<reference evidence="2" key="1">
    <citation type="journal article" date="2005" name="Nature">
        <title>The map-based sequence of the rice genome.</title>
        <authorList>
            <consortium name="International rice genome sequencing project (IRGSP)"/>
            <person name="Matsumoto T."/>
            <person name="Wu J."/>
            <person name="Kanamori H."/>
            <person name="Katayose Y."/>
            <person name="Fujisawa M."/>
            <person name="Namiki N."/>
            <person name="Mizuno H."/>
            <person name="Yamamoto K."/>
            <person name="Antonio B.A."/>
            <person name="Baba T."/>
            <person name="Sakata K."/>
            <person name="Nagamura Y."/>
            <person name="Aoki H."/>
            <person name="Arikawa K."/>
            <person name="Arita K."/>
            <person name="Bito T."/>
            <person name="Chiden Y."/>
            <person name="Fujitsuka N."/>
            <person name="Fukunaka R."/>
            <person name="Hamada M."/>
            <person name="Harada C."/>
            <person name="Hayashi A."/>
            <person name="Hijishita S."/>
            <person name="Honda M."/>
            <person name="Hosokawa S."/>
            <person name="Ichikawa Y."/>
            <person name="Idonuma A."/>
            <person name="Iijima M."/>
            <person name="Ikeda M."/>
            <person name="Ikeno M."/>
            <person name="Ito K."/>
            <person name="Ito S."/>
            <person name="Ito T."/>
            <person name="Ito Y."/>
            <person name="Ito Y."/>
            <person name="Iwabuchi A."/>
            <person name="Kamiya K."/>
            <person name="Karasawa W."/>
            <person name="Kurita K."/>
            <person name="Katagiri S."/>
            <person name="Kikuta A."/>
            <person name="Kobayashi H."/>
            <person name="Kobayashi N."/>
            <person name="Machita K."/>
            <person name="Maehara T."/>
            <person name="Masukawa M."/>
            <person name="Mizubayashi T."/>
            <person name="Mukai Y."/>
            <person name="Nagasaki H."/>
            <person name="Nagata Y."/>
            <person name="Naito S."/>
            <person name="Nakashima M."/>
            <person name="Nakama Y."/>
            <person name="Nakamichi Y."/>
            <person name="Nakamura M."/>
            <person name="Meguro A."/>
            <person name="Negishi M."/>
            <person name="Ohta I."/>
            <person name="Ohta T."/>
            <person name="Okamoto M."/>
            <person name="Ono N."/>
            <person name="Saji S."/>
            <person name="Sakaguchi M."/>
            <person name="Sakai K."/>
            <person name="Shibata M."/>
            <person name="Shimokawa T."/>
            <person name="Song J."/>
            <person name="Takazaki Y."/>
            <person name="Terasawa K."/>
            <person name="Tsugane M."/>
            <person name="Tsuji K."/>
            <person name="Ueda S."/>
            <person name="Waki K."/>
            <person name="Yamagata H."/>
            <person name="Yamamoto M."/>
            <person name="Yamamoto S."/>
            <person name="Yamane H."/>
            <person name="Yoshiki S."/>
            <person name="Yoshihara R."/>
            <person name="Yukawa K."/>
            <person name="Zhong H."/>
            <person name="Yano M."/>
            <person name="Yuan Q."/>
            <person name="Ouyang S."/>
            <person name="Liu J."/>
            <person name="Jones K.M."/>
            <person name="Gansberger K."/>
            <person name="Moffat K."/>
            <person name="Hill J."/>
            <person name="Bera J."/>
            <person name="Fadrosh D."/>
            <person name="Jin S."/>
            <person name="Johri S."/>
            <person name="Kim M."/>
            <person name="Overton L."/>
            <person name="Reardon M."/>
            <person name="Tsitrin T."/>
            <person name="Vuong H."/>
            <person name="Weaver B."/>
            <person name="Ciecko A."/>
            <person name="Tallon L."/>
            <person name="Jackson J."/>
            <person name="Pai G."/>
            <person name="Aken S.V."/>
            <person name="Utterback T."/>
            <person name="Reidmuller S."/>
            <person name="Feldblyum T."/>
            <person name="Hsiao J."/>
            <person name="Zismann V."/>
            <person name="Iobst S."/>
            <person name="de Vazeille A.R."/>
            <person name="Buell C.R."/>
            <person name="Ying K."/>
            <person name="Li Y."/>
            <person name="Lu T."/>
            <person name="Huang Y."/>
            <person name="Zhao Q."/>
            <person name="Feng Q."/>
            <person name="Zhang L."/>
            <person name="Zhu J."/>
            <person name="Weng Q."/>
            <person name="Mu J."/>
            <person name="Lu Y."/>
            <person name="Fan D."/>
            <person name="Liu Y."/>
            <person name="Guan J."/>
            <person name="Zhang Y."/>
            <person name="Yu S."/>
            <person name="Liu X."/>
            <person name="Zhang Y."/>
            <person name="Hong G."/>
            <person name="Han B."/>
            <person name="Choisne N."/>
            <person name="Demange N."/>
            <person name="Orjeda G."/>
            <person name="Samain S."/>
            <person name="Cattolico L."/>
            <person name="Pelletier E."/>
            <person name="Couloux A."/>
            <person name="Segurens B."/>
            <person name="Wincker P."/>
            <person name="D'Hont A."/>
            <person name="Scarpelli C."/>
            <person name="Weissenbach J."/>
            <person name="Salanoubat M."/>
            <person name="Quetier F."/>
            <person name="Yu Y."/>
            <person name="Kim H.R."/>
            <person name="Rambo T."/>
            <person name="Currie J."/>
            <person name="Collura K."/>
            <person name="Luo M."/>
            <person name="Yang T."/>
            <person name="Ammiraju J.S.S."/>
            <person name="Engler F."/>
            <person name="Soderlund C."/>
            <person name="Wing R.A."/>
            <person name="Palmer L.E."/>
            <person name="de la Bastide M."/>
            <person name="Spiegel L."/>
            <person name="Nascimento L."/>
            <person name="Zutavern T."/>
            <person name="O'Shaughnessy A."/>
            <person name="Dike S."/>
            <person name="Dedhia N."/>
            <person name="Preston R."/>
            <person name="Balija V."/>
            <person name="McCombie W.R."/>
            <person name="Chow T."/>
            <person name="Chen H."/>
            <person name="Chung M."/>
            <person name="Chen C."/>
            <person name="Shaw J."/>
            <person name="Wu H."/>
            <person name="Hsiao K."/>
            <person name="Chao Y."/>
            <person name="Chu M."/>
            <person name="Cheng C."/>
            <person name="Hour A."/>
            <person name="Lee P."/>
            <person name="Lin S."/>
            <person name="Lin Y."/>
            <person name="Liou J."/>
            <person name="Liu S."/>
            <person name="Hsing Y."/>
            <person name="Raghuvanshi S."/>
            <person name="Mohanty A."/>
            <person name="Bharti A.K."/>
            <person name="Gaur A."/>
            <person name="Gupta V."/>
            <person name="Kumar D."/>
            <person name="Ravi V."/>
            <person name="Vij S."/>
            <person name="Kapur A."/>
            <person name="Khurana P."/>
            <person name="Khurana P."/>
            <person name="Khurana J.P."/>
            <person name="Tyagi A.K."/>
            <person name="Gaikwad K."/>
            <person name="Singh A."/>
            <person name="Dalal V."/>
            <person name="Srivastava S."/>
            <person name="Dixit A."/>
            <person name="Pal A.K."/>
            <person name="Ghazi I.A."/>
            <person name="Yadav M."/>
            <person name="Pandit A."/>
            <person name="Bhargava A."/>
            <person name="Sureshbabu K."/>
            <person name="Batra K."/>
            <person name="Sharma T.R."/>
            <person name="Mohapatra T."/>
            <person name="Singh N.K."/>
            <person name="Messing J."/>
            <person name="Nelson A.B."/>
            <person name="Fuks G."/>
            <person name="Kavchok S."/>
            <person name="Keizer G."/>
            <person name="Linton E."/>
            <person name="Llaca V."/>
            <person name="Song R."/>
            <person name="Tanyolac B."/>
            <person name="Young S."/>
            <person name="Ho-Il K."/>
            <person name="Hahn J.H."/>
            <person name="Sangsakoo G."/>
            <person name="Vanavichit A."/>
            <person name="de Mattos Luiz.A.T."/>
            <person name="Zimmer P.D."/>
            <person name="Malone G."/>
            <person name="Dellagostin O."/>
            <person name="de Oliveira A.C."/>
            <person name="Bevan M."/>
            <person name="Bancroft I."/>
            <person name="Minx P."/>
            <person name="Cordum H."/>
            <person name="Wilson R."/>
            <person name="Cheng Z."/>
            <person name="Jin W."/>
            <person name="Jiang J."/>
            <person name="Leong S.A."/>
            <person name="Iwama H."/>
            <person name="Gojobori T."/>
            <person name="Itoh T."/>
            <person name="Niimura Y."/>
            <person name="Fujii Y."/>
            <person name="Habara T."/>
            <person name="Sakai H."/>
            <person name="Sato Y."/>
            <person name="Wilson G."/>
            <person name="Kumar K."/>
            <person name="McCouch S."/>
            <person name="Juretic N."/>
            <person name="Hoen D."/>
            <person name="Wright S."/>
            <person name="Bruskiewich R."/>
            <person name="Bureau T."/>
            <person name="Miyao A."/>
            <person name="Hirochika H."/>
            <person name="Nishikawa T."/>
            <person name="Kadowaki K."/>
            <person name="Sugiura M."/>
            <person name="Burr B."/>
            <person name="Sasaki T."/>
        </authorList>
    </citation>
    <scope>NUCLEOTIDE SEQUENCE [LARGE SCALE GENOMIC DNA]</scope>
    <source>
        <strain evidence="2">cv. Nipponbare</strain>
    </source>
</reference>
<dbReference type="Proteomes" id="UP000059680">
    <property type="component" value="Chromosome 9"/>
</dbReference>
<evidence type="ECO:0000313" key="2">
    <source>
        <dbReference type="Proteomes" id="UP000059680"/>
    </source>
</evidence>
<organism evidence="1 2">
    <name type="scientific">Oryza sativa subsp. japonica</name>
    <name type="common">Rice</name>
    <dbReference type="NCBI Taxonomy" id="39947"/>
    <lineage>
        <taxon>Eukaryota</taxon>
        <taxon>Viridiplantae</taxon>
        <taxon>Streptophyta</taxon>
        <taxon>Embryophyta</taxon>
        <taxon>Tracheophyta</taxon>
        <taxon>Spermatophyta</taxon>
        <taxon>Magnoliopsida</taxon>
        <taxon>Liliopsida</taxon>
        <taxon>Poales</taxon>
        <taxon>Poaceae</taxon>
        <taxon>BOP clade</taxon>
        <taxon>Oryzoideae</taxon>
        <taxon>Oryzeae</taxon>
        <taxon>Oryzinae</taxon>
        <taxon>Oryza</taxon>
        <taxon>Oryza sativa</taxon>
    </lineage>
</organism>
<reference evidence="1 2" key="3">
    <citation type="journal article" date="2013" name="Rice">
        <title>Improvement of the Oryza sativa Nipponbare reference genome using next generation sequence and optical map data.</title>
        <authorList>
            <person name="Kawahara Y."/>
            <person name="de la Bastide M."/>
            <person name="Hamilton J.P."/>
            <person name="Kanamori H."/>
            <person name="McCombie W.R."/>
            <person name="Ouyang S."/>
            <person name="Schwartz D.C."/>
            <person name="Tanaka T."/>
            <person name="Wu J."/>
            <person name="Zhou S."/>
            <person name="Childs K.L."/>
            <person name="Davidson R.M."/>
            <person name="Lin H."/>
            <person name="Quesada-Ocampo L."/>
            <person name="Vaillancourt B."/>
            <person name="Sakai H."/>
            <person name="Lee S.S."/>
            <person name="Kim J."/>
            <person name="Numa H."/>
            <person name="Itoh T."/>
            <person name="Buell C.R."/>
            <person name="Matsumoto T."/>
        </authorList>
    </citation>
    <scope>NUCLEOTIDE SEQUENCE [LARGE SCALE GENOMIC DNA]</scope>
    <source>
        <strain evidence="2">cv. Nipponbare</strain>
    </source>
</reference>
<sequence>TRWAADQAIPNCLNRAVERWPVGEK</sequence>
<gene>
    <name evidence="1" type="ordered locus">Os09g0112100</name>
    <name evidence="1" type="ORF">OSNPB_090112100</name>
</gene>
<protein>
    <submittedName>
        <fullName evidence="1">Os09g0112100 protein</fullName>
    </submittedName>
</protein>
<feature type="non-terminal residue" evidence="1">
    <location>
        <position position="25"/>
    </location>
</feature>